<proteinExistence type="predicted"/>
<accession>A0A1V3KYX3</accession>
<dbReference type="Proteomes" id="UP000188573">
    <property type="component" value="Unassembled WGS sequence"/>
</dbReference>
<gene>
    <name evidence="1" type="ORF">BKG92_04980</name>
</gene>
<reference evidence="1 2" key="1">
    <citation type="submission" date="2016-10" db="EMBL/GenBank/DDBJ databases">
        <title>Rodentibacter gen. nov. and new species.</title>
        <authorList>
            <person name="Christensen H."/>
        </authorList>
    </citation>
    <scope>NUCLEOTIDE SEQUENCE [LARGE SCALE GENOMIC DNA]</scope>
    <source>
        <strain evidence="1 2">Ac81</strain>
    </source>
</reference>
<dbReference type="EMBL" id="MLAG01000022">
    <property type="protein sequence ID" value="OOF82886.1"/>
    <property type="molecule type" value="Genomic_DNA"/>
</dbReference>
<dbReference type="RefSeq" id="WP_077496158.1">
    <property type="nucleotide sequence ID" value="NZ_MLAG01000022.1"/>
</dbReference>
<evidence type="ECO:0000313" key="2">
    <source>
        <dbReference type="Proteomes" id="UP000188573"/>
    </source>
</evidence>
<organism evidence="1 2">
    <name type="scientific">Rodentibacter ratti</name>
    <dbReference type="NCBI Taxonomy" id="1906745"/>
    <lineage>
        <taxon>Bacteria</taxon>
        <taxon>Pseudomonadati</taxon>
        <taxon>Pseudomonadota</taxon>
        <taxon>Gammaproteobacteria</taxon>
        <taxon>Pasteurellales</taxon>
        <taxon>Pasteurellaceae</taxon>
        <taxon>Rodentibacter</taxon>
    </lineage>
</organism>
<protein>
    <submittedName>
        <fullName evidence="1">Uncharacterized protein</fullName>
    </submittedName>
</protein>
<dbReference type="AlphaFoldDB" id="A0A1V3KYX3"/>
<name>A0A1V3KYX3_9PAST</name>
<sequence>MEELIKIIEAECSDYQEFYLNKIHSLTEKQRNDLLVLINKMRNAGAKSPFSWALSEITENIPQFARFVFLRELEKINRSVRKNIRYTQEYSEESDEFNILHKKLEQCLPSEELERYLQIYTRTIVDDFIHLLDEGNPREMQGEPNWTLSEIDDNFEHHRFINGLH</sequence>
<comment type="caution">
    <text evidence="1">The sequence shown here is derived from an EMBL/GenBank/DDBJ whole genome shotgun (WGS) entry which is preliminary data.</text>
</comment>
<keyword evidence="2" id="KW-1185">Reference proteome</keyword>
<evidence type="ECO:0000313" key="1">
    <source>
        <dbReference type="EMBL" id="OOF82886.1"/>
    </source>
</evidence>